<dbReference type="AlphaFoldDB" id="A0A507DXW9"/>
<gene>
    <name evidence="2" type="ORF">PhCBS80983_g04570</name>
</gene>
<feature type="transmembrane region" description="Helical" evidence="1">
    <location>
        <begin position="463"/>
        <end position="486"/>
    </location>
</feature>
<feature type="transmembrane region" description="Helical" evidence="1">
    <location>
        <begin position="226"/>
        <end position="245"/>
    </location>
</feature>
<name>A0A507DXW9_9FUNG</name>
<evidence type="ECO:0000313" key="2">
    <source>
        <dbReference type="EMBL" id="TPX56366.1"/>
    </source>
</evidence>
<keyword evidence="1" id="KW-0812">Transmembrane</keyword>
<keyword evidence="3" id="KW-1185">Reference proteome</keyword>
<evidence type="ECO:0000256" key="1">
    <source>
        <dbReference type="SAM" id="Phobius"/>
    </source>
</evidence>
<reference evidence="2 3" key="1">
    <citation type="journal article" date="2019" name="Sci. Rep.">
        <title>Comparative genomics of chytrid fungi reveal insights into the obligate biotrophic and pathogenic lifestyle of Synchytrium endobioticum.</title>
        <authorList>
            <person name="van de Vossenberg B.T.L.H."/>
            <person name="Warris S."/>
            <person name="Nguyen H.D.T."/>
            <person name="van Gent-Pelzer M.P.E."/>
            <person name="Joly D.L."/>
            <person name="van de Geest H.C."/>
            <person name="Bonants P.J.M."/>
            <person name="Smith D.S."/>
            <person name="Levesque C.A."/>
            <person name="van der Lee T.A.J."/>
        </authorList>
    </citation>
    <scope>NUCLEOTIDE SEQUENCE [LARGE SCALE GENOMIC DNA]</scope>
    <source>
        <strain evidence="2 3">CBS 809.83</strain>
    </source>
</reference>
<comment type="caution">
    <text evidence="2">The sequence shown here is derived from an EMBL/GenBank/DDBJ whole genome shotgun (WGS) entry which is preliminary data.</text>
</comment>
<dbReference type="Proteomes" id="UP000318582">
    <property type="component" value="Unassembled WGS sequence"/>
</dbReference>
<proteinExistence type="predicted"/>
<keyword evidence="1" id="KW-1133">Transmembrane helix</keyword>
<dbReference type="EMBL" id="QEAQ01000077">
    <property type="protein sequence ID" value="TPX56366.1"/>
    <property type="molecule type" value="Genomic_DNA"/>
</dbReference>
<sequence length="543" mass="60284">MALAAFNNAARADTAFIFKDGSVARAEMKILKAACDYFNHYESFSDLASTESSNAKQPTLETENPTDRLRYKIQVQAITPYEETFTRILLFFHSQRAQDLDFEKANAHEYLAIAFLLGLRPAFDFIGKVFSAFERSPNCFDPIYNGFVETLFTEDQMLELHNRAFDVLTVRARLHDKLASIKSSIESYVSTIAVEVNEIEEDNRDRTKQYNLLKLIFFACPEMGKFLALWAIALVLLASVLATPVPAVHDLHATSLDLFALEGDDTQSGLFAVRVERVDKVMDLDESQEKALAAHDQDVDGTLLAARVANIIVMFSVSPKGEVSVNGQPIPMGMSNVKVEADVQTGITADGEKMTKAELINAWDRGLVGMKVLVEGEKDAQGILHLVISEVVIEVNGKNNMAQRNAMQQLVDVYPDGQLVYKKPCAASAKTNELMGEHRHGHHGHHGRKSCFVRKVSAWFNDLAFPAKIFFATLLGAFLGALASAFTRLMVFMIRGPAVAVIEIHDESEPFITKVSIEDAEKLPVYTSEGYTKVATDEKKESQ</sequence>
<organism evidence="2 3">
    <name type="scientific">Powellomyces hirtus</name>
    <dbReference type="NCBI Taxonomy" id="109895"/>
    <lineage>
        <taxon>Eukaryota</taxon>
        <taxon>Fungi</taxon>
        <taxon>Fungi incertae sedis</taxon>
        <taxon>Chytridiomycota</taxon>
        <taxon>Chytridiomycota incertae sedis</taxon>
        <taxon>Chytridiomycetes</taxon>
        <taxon>Spizellomycetales</taxon>
        <taxon>Powellomycetaceae</taxon>
        <taxon>Powellomyces</taxon>
    </lineage>
</organism>
<keyword evidence="1" id="KW-0472">Membrane</keyword>
<evidence type="ECO:0000313" key="3">
    <source>
        <dbReference type="Proteomes" id="UP000318582"/>
    </source>
</evidence>
<protein>
    <submittedName>
        <fullName evidence="2">Uncharacterized protein</fullName>
    </submittedName>
</protein>
<accession>A0A507DXW9</accession>